<organism evidence="3 4">
    <name type="scientific">Pleomassaria siparia CBS 279.74</name>
    <dbReference type="NCBI Taxonomy" id="1314801"/>
    <lineage>
        <taxon>Eukaryota</taxon>
        <taxon>Fungi</taxon>
        <taxon>Dikarya</taxon>
        <taxon>Ascomycota</taxon>
        <taxon>Pezizomycotina</taxon>
        <taxon>Dothideomycetes</taxon>
        <taxon>Pleosporomycetidae</taxon>
        <taxon>Pleosporales</taxon>
        <taxon>Pleomassariaceae</taxon>
        <taxon>Pleomassaria</taxon>
    </lineage>
</organism>
<proteinExistence type="predicted"/>
<dbReference type="EMBL" id="MU005765">
    <property type="protein sequence ID" value="KAF2713323.1"/>
    <property type="molecule type" value="Genomic_DNA"/>
</dbReference>
<sequence>MPPIIRSEDLSSSQSIPTSSSGTVFEGMALVVSVLTLIAMVVRWWRENRNPVQQLIELDATSLEVCSKSFESAR</sequence>
<evidence type="ECO:0000313" key="4">
    <source>
        <dbReference type="Proteomes" id="UP000799428"/>
    </source>
</evidence>
<feature type="region of interest" description="Disordered" evidence="1">
    <location>
        <begin position="1"/>
        <end position="21"/>
    </location>
</feature>
<keyword evidence="2" id="KW-0812">Transmembrane</keyword>
<name>A0A6G1KL20_9PLEO</name>
<accession>A0A6G1KL20</accession>
<evidence type="ECO:0000256" key="2">
    <source>
        <dbReference type="SAM" id="Phobius"/>
    </source>
</evidence>
<dbReference type="Proteomes" id="UP000799428">
    <property type="component" value="Unassembled WGS sequence"/>
</dbReference>
<gene>
    <name evidence="3" type="ORF">K504DRAFT_135248</name>
</gene>
<dbReference type="AlphaFoldDB" id="A0A6G1KL20"/>
<keyword evidence="2" id="KW-1133">Transmembrane helix</keyword>
<protein>
    <submittedName>
        <fullName evidence="3">Uncharacterized protein</fullName>
    </submittedName>
</protein>
<evidence type="ECO:0000313" key="3">
    <source>
        <dbReference type="EMBL" id="KAF2713323.1"/>
    </source>
</evidence>
<evidence type="ECO:0000256" key="1">
    <source>
        <dbReference type="SAM" id="MobiDB-lite"/>
    </source>
</evidence>
<feature type="transmembrane region" description="Helical" evidence="2">
    <location>
        <begin position="27"/>
        <end position="45"/>
    </location>
</feature>
<feature type="compositionally biased region" description="Low complexity" evidence="1">
    <location>
        <begin position="11"/>
        <end position="21"/>
    </location>
</feature>
<keyword evidence="4" id="KW-1185">Reference proteome</keyword>
<reference evidence="3" key="1">
    <citation type="journal article" date="2020" name="Stud. Mycol.">
        <title>101 Dothideomycetes genomes: a test case for predicting lifestyles and emergence of pathogens.</title>
        <authorList>
            <person name="Haridas S."/>
            <person name="Albert R."/>
            <person name="Binder M."/>
            <person name="Bloem J."/>
            <person name="Labutti K."/>
            <person name="Salamov A."/>
            <person name="Andreopoulos B."/>
            <person name="Baker S."/>
            <person name="Barry K."/>
            <person name="Bills G."/>
            <person name="Bluhm B."/>
            <person name="Cannon C."/>
            <person name="Castanera R."/>
            <person name="Culley D."/>
            <person name="Daum C."/>
            <person name="Ezra D."/>
            <person name="Gonzalez J."/>
            <person name="Henrissat B."/>
            <person name="Kuo A."/>
            <person name="Liang C."/>
            <person name="Lipzen A."/>
            <person name="Lutzoni F."/>
            <person name="Magnuson J."/>
            <person name="Mondo S."/>
            <person name="Nolan M."/>
            <person name="Ohm R."/>
            <person name="Pangilinan J."/>
            <person name="Park H.-J."/>
            <person name="Ramirez L."/>
            <person name="Alfaro M."/>
            <person name="Sun H."/>
            <person name="Tritt A."/>
            <person name="Yoshinaga Y."/>
            <person name="Zwiers L.-H."/>
            <person name="Turgeon B."/>
            <person name="Goodwin S."/>
            <person name="Spatafora J."/>
            <person name="Crous P."/>
            <person name="Grigoriev I."/>
        </authorList>
    </citation>
    <scope>NUCLEOTIDE SEQUENCE</scope>
    <source>
        <strain evidence="3">CBS 279.74</strain>
    </source>
</reference>
<keyword evidence="2" id="KW-0472">Membrane</keyword>